<dbReference type="STRING" id="1036779.SAMN04515666_110227"/>
<dbReference type="PANTHER" id="PTHR43433:SF5">
    <property type="entry name" value="AB HYDROLASE-1 DOMAIN-CONTAINING PROTEIN"/>
    <property type="match status" value="1"/>
</dbReference>
<organism evidence="2 3">
    <name type="scientific">Bosea lupini</name>
    <dbReference type="NCBI Taxonomy" id="1036779"/>
    <lineage>
        <taxon>Bacteria</taxon>
        <taxon>Pseudomonadati</taxon>
        <taxon>Pseudomonadota</taxon>
        <taxon>Alphaproteobacteria</taxon>
        <taxon>Hyphomicrobiales</taxon>
        <taxon>Boseaceae</taxon>
        <taxon>Bosea</taxon>
    </lineage>
</organism>
<dbReference type="GO" id="GO:0004806">
    <property type="term" value="F:triacylglycerol lipase activity"/>
    <property type="evidence" value="ECO:0007669"/>
    <property type="project" value="TreeGrafter"/>
</dbReference>
<dbReference type="Proteomes" id="UP000199664">
    <property type="component" value="Unassembled WGS sequence"/>
</dbReference>
<evidence type="ECO:0000313" key="3">
    <source>
        <dbReference type="Proteomes" id="UP000199664"/>
    </source>
</evidence>
<dbReference type="InterPro" id="IPR000073">
    <property type="entry name" value="AB_hydrolase_1"/>
</dbReference>
<feature type="domain" description="AB hydrolase-1" evidence="1">
    <location>
        <begin position="49"/>
        <end position="149"/>
    </location>
</feature>
<dbReference type="PRINTS" id="PR00111">
    <property type="entry name" value="ABHYDROLASE"/>
</dbReference>
<sequence length="278" mass="29876">MLPKAAPPWQTNPTIKASLAAGPMQTFDSDGVQIAYLDLAPTGEGTGDPIVLIHGFASSHAVNWVNTQWTKTLTHAGRRVVLYDNRGHGRSQKLYDPEAYHSNIMAEDARRLMDHLSIERADIMGYSMGARISSHLTLAHPKRVRSLLLGGLGIHLVEGVGLPLGIADAMEAPSLADLTDPMQRMFRAFAENTGSDLRALAACIRGTRQTLSKEEVGHIAVPTLVSVGTKDDVSGSGPELAALIPGAQSFAIEGRDHNLAVGDRTHKQAVVEFLARRP</sequence>
<dbReference type="Pfam" id="PF00561">
    <property type="entry name" value="Abhydrolase_1"/>
    <property type="match status" value="1"/>
</dbReference>
<dbReference type="PANTHER" id="PTHR43433">
    <property type="entry name" value="HYDROLASE, ALPHA/BETA FOLD FAMILY PROTEIN"/>
    <property type="match status" value="1"/>
</dbReference>
<dbReference type="AlphaFoldDB" id="A0A1H7XWU5"/>
<proteinExistence type="predicted"/>
<evidence type="ECO:0000259" key="1">
    <source>
        <dbReference type="Pfam" id="PF00561"/>
    </source>
</evidence>
<dbReference type="InterPro" id="IPR029058">
    <property type="entry name" value="AB_hydrolase_fold"/>
</dbReference>
<dbReference type="EMBL" id="FOAN01000010">
    <property type="protein sequence ID" value="SEM38436.1"/>
    <property type="molecule type" value="Genomic_DNA"/>
</dbReference>
<gene>
    <name evidence="2" type="ORF">SAMN04515666_110227</name>
</gene>
<reference evidence="3" key="1">
    <citation type="submission" date="2016-10" db="EMBL/GenBank/DDBJ databases">
        <authorList>
            <person name="Varghese N."/>
            <person name="Submissions S."/>
        </authorList>
    </citation>
    <scope>NUCLEOTIDE SEQUENCE [LARGE SCALE GENOMIC DNA]</scope>
    <source>
        <strain evidence="3">LMG 26383,CCUG 61248,R- 45681</strain>
    </source>
</reference>
<evidence type="ECO:0000313" key="2">
    <source>
        <dbReference type="EMBL" id="SEM38436.1"/>
    </source>
</evidence>
<dbReference type="Gene3D" id="3.40.50.1820">
    <property type="entry name" value="alpha/beta hydrolase"/>
    <property type="match status" value="1"/>
</dbReference>
<protein>
    <submittedName>
        <fullName evidence="2">Pimeloyl-ACP methyl ester carboxylesterase</fullName>
    </submittedName>
</protein>
<name>A0A1H7XWU5_9HYPH</name>
<dbReference type="GO" id="GO:0046503">
    <property type="term" value="P:glycerolipid catabolic process"/>
    <property type="evidence" value="ECO:0007669"/>
    <property type="project" value="TreeGrafter"/>
</dbReference>
<dbReference type="InterPro" id="IPR050471">
    <property type="entry name" value="AB_hydrolase"/>
</dbReference>
<dbReference type="SUPFAM" id="SSF53474">
    <property type="entry name" value="alpha/beta-Hydrolases"/>
    <property type="match status" value="1"/>
</dbReference>
<accession>A0A1H7XWU5</accession>
<keyword evidence="3" id="KW-1185">Reference proteome</keyword>